<protein>
    <submittedName>
        <fullName evidence="3">Methyltransferase domain-containing protein</fullName>
    </submittedName>
</protein>
<dbReference type="RefSeq" id="WP_160985519.1">
    <property type="nucleotide sequence ID" value="NZ_WVTD01000005.1"/>
</dbReference>
<keyword evidence="4" id="KW-1185">Reference proteome</keyword>
<dbReference type="EMBL" id="WVTD01000005">
    <property type="protein sequence ID" value="MYL97870.1"/>
    <property type="molecule type" value="Genomic_DNA"/>
</dbReference>
<organism evidence="3 4">
    <name type="scientific">Novosphingobium silvae</name>
    <dbReference type="NCBI Taxonomy" id="2692619"/>
    <lineage>
        <taxon>Bacteria</taxon>
        <taxon>Pseudomonadati</taxon>
        <taxon>Pseudomonadota</taxon>
        <taxon>Alphaproteobacteria</taxon>
        <taxon>Sphingomonadales</taxon>
        <taxon>Sphingomonadaceae</taxon>
        <taxon>Novosphingobium</taxon>
    </lineage>
</organism>
<dbReference type="Proteomes" id="UP000465810">
    <property type="component" value="Unassembled WGS sequence"/>
</dbReference>
<dbReference type="Gene3D" id="3.40.50.150">
    <property type="entry name" value="Vaccinia Virus protein VP39"/>
    <property type="match status" value="1"/>
</dbReference>
<dbReference type="PANTHER" id="PTHR13090:SF1">
    <property type="entry name" value="ARGININE-HYDROXYLASE NDUFAF5, MITOCHONDRIAL"/>
    <property type="match status" value="1"/>
</dbReference>
<dbReference type="SUPFAM" id="SSF53335">
    <property type="entry name" value="S-adenosyl-L-methionine-dependent methyltransferases"/>
    <property type="match status" value="1"/>
</dbReference>
<dbReference type="InterPro" id="IPR029063">
    <property type="entry name" value="SAM-dependent_MTases_sf"/>
</dbReference>
<keyword evidence="1 3" id="KW-0489">Methyltransferase</keyword>
<dbReference type="GO" id="GO:0032259">
    <property type="term" value="P:methylation"/>
    <property type="evidence" value="ECO:0007669"/>
    <property type="project" value="UniProtKB-KW"/>
</dbReference>
<comment type="caution">
    <text evidence="3">The sequence shown here is derived from an EMBL/GenBank/DDBJ whole genome shotgun (WGS) entry which is preliminary data.</text>
</comment>
<evidence type="ECO:0000313" key="3">
    <source>
        <dbReference type="EMBL" id="MYL97870.1"/>
    </source>
</evidence>
<gene>
    <name evidence="3" type="ORF">GR702_08815</name>
</gene>
<sequence>MASKAPPSIFSPQRRAASRRRMLELQRRRDDAARYIIDDMVEDVPERLSFLRFEPASALIIGDYSGELARTLRTSMVEVTEREPGFGFEEEEPFPFEGFDLIASLGTLDTVNDLPGALVHMRKALAPGGLMIASFVASGSLPVLREVMLAADGDRPAPRVHPSIDVRSGAQLLQRALFADPVADHRTITVGFRSLDRLVEDLREQGLGNVLADPSPALGKAAFSRARHAFAAAGASGRTVESFQILTLTGWKR</sequence>
<reference evidence="3 4" key="1">
    <citation type="submission" date="2019-12" db="EMBL/GenBank/DDBJ databases">
        <authorList>
            <person name="Feng G."/>
            <person name="Zhu H."/>
        </authorList>
    </citation>
    <scope>NUCLEOTIDE SEQUENCE [LARGE SCALE GENOMIC DNA]</scope>
    <source>
        <strain evidence="3 4">FGD1</strain>
    </source>
</reference>
<dbReference type="Pfam" id="PF13489">
    <property type="entry name" value="Methyltransf_23"/>
    <property type="match status" value="1"/>
</dbReference>
<dbReference type="InterPro" id="IPR050602">
    <property type="entry name" value="Malonyl-ACP_OMT"/>
</dbReference>
<proteinExistence type="predicted"/>
<dbReference type="PANTHER" id="PTHR13090">
    <property type="entry name" value="ARGININE-HYDROXYLASE NDUFAF5, MITOCHONDRIAL"/>
    <property type="match status" value="1"/>
</dbReference>
<keyword evidence="2 3" id="KW-0808">Transferase</keyword>
<dbReference type="AlphaFoldDB" id="A0A7X4K776"/>
<accession>A0A7X4K776</accession>
<evidence type="ECO:0000256" key="2">
    <source>
        <dbReference type="ARBA" id="ARBA00022679"/>
    </source>
</evidence>
<evidence type="ECO:0000256" key="1">
    <source>
        <dbReference type="ARBA" id="ARBA00022603"/>
    </source>
</evidence>
<dbReference type="GO" id="GO:0008168">
    <property type="term" value="F:methyltransferase activity"/>
    <property type="evidence" value="ECO:0007669"/>
    <property type="project" value="UniProtKB-KW"/>
</dbReference>
<evidence type="ECO:0000313" key="4">
    <source>
        <dbReference type="Proteomes" id="UP000465810"/>
    </source>
</evidence>
<name>A0A7X4K776_9SPHN</name>